<dbReference type="EMBL" id="JACHLA010000005">
    <property type="protein sequence ID" value="MBB6363200.1"/>
    <property type="molecule type" value="Genomic_DNA"/>
</dbReference>
<accession>A0AAW3VJW2</accession>
<dbReference type="EMBL" id="JACHLA010000025">
    <property type="protein sequence ID" value="MBB6364705.1"/>
    <property type="molecule type" value="Genomic_DNA"/>
</dbReference>
<organism evidence="2 3">
    <name type="scientific">Acinetobacter lwoffii</name>
    <dbReference type="NCBI Taxonomy" id="28090"/>
    <lineage>
        <taxon>Bacteria</taxon>
        <taxon>Pseudomonadati</taxon>
        <taxon>Pseudomonadota</taxon>
        <taxon>Gammaproteobacteria</taxon>
        <taxon>Moraxellales</taxon>
        <taxon>Moraxellaceae</taxon>
        <taxon>Acinetobacter</taxon>
    </lineage>
</organism>
<dbReference type="Proteomes" id="UP000548425">
    <property type="component" value="Unassembled WGS sequence"/>
</dbReference>
<dbReference type="AlphaFoldDB" id="A0AAW3VJW2"/>
<protein>
    <recommendedName>
        <fullName evidence="4">Transposase</fullName>
    </recommendedName>
</protein>
<evidence type="ECO:0000313" key="3">
    <source>
        <dbReference type="Proteomes" id="UP000548425"/>
    </source>
</evidence>
<reference evidence="2 3" key="1">
    <citation type="submission" date="2020-08" db="EMBL/GenBank/DDBJ databases">
        <title>Functional genomics of gut bacteria from endangered species of beetles.</title>
        <authorList>
            <person name="Carlos-Shanley C."/>
        </authorList>
    </citation>
    <scope>NUCLEOTIDE SEQUENCE [LARGE SCALE GENOMIC DNA]</scope>
    <source>
        <strain evidence="2 3">S00127</strain>
    </source>
</reference>
<name>A0AAW3VJW2_ACILW</name>
<evidence type="ECO:0000313" key="1">
    <source>
        <dbReference type="EMBL" id="MBB6363200.1"/>
    </source>
</evidence>
<evidence type="ECO:0008006" key="4">
    <source>
        <dbReference type="Google" id="ProtNLM"/>
    </source>
</evidence>
<proteinExistence type="predicted"/>
<gene>
    <name evidence="1" type="ORF">HNP34_001332</name>
    <name evidence="2" type="ORF">HNP34_002861</name>
</gene>
<evidence type="ECO:0000313" key="2">
    <source>
        <dbReference type="EMBL" id="MBB6364705.1"/>
    </source>
</evidence>
<sequence length="31" mass="3637">MLITMSDKEIQRLAVLQDVRDHRITQVRAAE</sequence>
<feature type="non-terminal residue" evidence="2">
    <location>
        <position position="31"/>
    </location>
</feature>
<comment type="caution">
    <text evidence="2">The sequence shown here is derived from an EMBL/GenBank/DDBJ whole genome shotgun (WGS) entry which is preliminary data.</text>
</comment>